<reference evidence="1 2" key="1">
    <citation type="submission" date="2021-06" db="EMBL/GenBank/DDBJ databases">
        <title>Actinomycetes sequencing.</title>
        <authorList>
            <person name="Shan Q."/>
        </authorList>
    </citation>
    <scope>NUCLEOTIDE SEQUENCE [LARGE SCALE GENOMIC DNA]</scope>
    <source>
        <strain evidence="1 2">NEAU-G5</strain>
    </source>
</reference>
<keyword evidence="2" id="KW-1185">Reference proteome</keyword>
<dbReference type="InterPro" id="IPR010662">
    <property type="entry name" value="RBBP9/YdeN"/>
</dbReference>
<dbReference type="Proteomes" id="UP000733379">
    <property type="component" value="Unassembled WGS sequence"/>
</dbReference>
<dbReference type="InterPro" id="IPR029058">
    <property type="entry name" value="AB_hydrolase_fold"/>
</dbReference>
<comment type="caution">
    <text evidence="1">The sequence shown here is derived from an EMBL/GenBank/DDBJ whole genome shotgun (WGS) entry which is preliminary data.</text>
</comment>
<protein>
    <submittedName>
        <fullName evidence="1">Alpha/beta hydrolase</fullName>
    </submittedName>
</protein>
<organism evidence="1 2">
    <name type="scientific">Nocardia albiluteola</name>
    <dbReference type="NCBI Taxonomy" id="2842303"/>
    <lineage>
        <taxon>Bacteria</taxon>
        <taxon>Bacillati</taxon>
        <taxon>Actinomycetota</taxon>
        <taxon>Actinomycetes</taxon>
        <taxon>Mycobacteriales</taxon>
        <taxon>Nocardiaceae</taxon>
        <taxon>Nocardia</taxon>
    </lineage>
</organism>
<name>A0ABS6BDT6_9NOCA</name>
<evidence type="ECO:0000313" key="2">
    <source>
        <dbReference type="Proteomes" id="UP000733379"/>
    </source>
</evidence>
<dbReference type="GO" id="GO:0016787">
    <property type="term" value="F:hydrolase activity"/>
    <property type="evidence" value="ECO:0007669"/>
    <property type="project" value="UniProtKB-KW"/>
</dbReference>
<keyword evidence="1" id="KW-0378">Hydrolase</keyword>
<dbReference type="RefSeq" id="WP_215923653.1">
    <property type="nucleotide sequence ID" value="NZ_JAHKNI010000023.1"/>
</dbReference>
<accession>A0ABS6BDT6</accession>
<sequence>MNHTPAPVVVIVPGLGDHGDDHWQNQLAATLPSTRTVRRPPGDARLNRDAWVTALETTLREVPQPVVLVAHSAGVLTTVHWAQHPTRDIHAALLVTPPDFDTPLPDGYPTTDQLTRHGWNPLPRRQLPFPSILAASSNDPLATRRRVAGLAEAWGSRLVDLGPVGHLDPASGYGPWPRAEQLLHEMTATADT</sequence>
<dbReference type="Gene3D" id="3.40.50.1820">
    <property type="entry name" value="alpha/beta hydrolase"/>
    <property type="match status" value="1"/>
</dbReference>
<dbReference type="SUPFAM" id="SSF53474">
    <property type="entry name" value="alpha/beta-Hydrolases"/>
    <property type="match status" value="1"/>
</dbReference>
<evidence type="ECO:0000313" key="1">
    <source>
        <dbReference type="EMBL" id="MBU3067570.1"/>
    </source>
</evidence>
<gene>
    <name evidence="1" type="ORF">KO481_39375</name>
</gene>
<dbReference type="Pfam" id="PF06821">
    <property type="entry name" value="Ser_hydrolase"/>
    <property type="match status" value="1"/>
</dbReference>
<dbReference type="EMBL" id="JAHKNI010000023">
    <property type="protein sequence ID" value="MBU3067570.1"/>
    <property type="molecule type" value="Genomic_DNA"/>
</dbReference>
<proteinExistence type="predicted"/>